<evidence type="ECO:0000256" key="13">
    <source>
        <dbReference type="ARBA" id="ARBA00093457"/>
    </source>
</evidence>
<feature type="transmembrane region" description="Helical" evidence="14">
    <location>
        <begin position="146"/>
        <end position="167"/>
    </location>
</feature>
<feature type="transmembrane region" description="Helical" evidence="14">
    <location>
        <begin position="208"/>
        <end position="228"/>
    </location>
</feature>
<evidence type="ECO:0000256" key="4">
    <source>
        <dbReference type="ARBA" id="ARBA00015561"/>
    </source>
</evidence>
<evidence type="ECO:0000313" key="16">
    <source>
        <dbReference type="EMBL" id="PNS18342.1"/>
    </source>
</evidence>
<keyword evidence="8 14" id="KW-0256">Endoplasmic reticulum</keyword>
<evidence type="ECO:0000256" key="7">
    <source>
        <dbReference type="ARBA" id="ARBA00022692"/>
    </source>
</evidence>
<keyword evidence="10 14" id="KW-0472">Membrane</keyword>
<dbReference type="UniPathway" id="UPA00378"/>
<protein>
    <recommendedName>
        <fullName evidence="4 14">Dol-P-Man:Man(5)GlcNAc(2)-PP-Dol alpha-1,3-mannosyltransferase</fullName>
        <ecNumber evidence="3 14">2.4.1.258</ecNumber>
    </recommendedName>
    <alternativeName>
        <fullName evidence="14">Dol-P-Man-dependent alpha(1-3)-mannosyltransferase</fullName>
    </alternativeName>
</protein>
<comment type="catalytic activity">
    <reaction evidence="12 14">
        <text>an alpha-D-Man-(1-&gt;2)-alpha-D-Man-(1-&gt;2)-alpha-D-Man-(1-&gt;3)-[alpha-D-Man-(1-&gt;6)]-beta-D-Man-(1-&gt;4)-beta-D-GlcNAc-(1-&gt;4)-alpha-D-GlcNAc-diphospho-di-trans,poly-cis-dolichol + a di-trans,poly-cis-dolichyl beta-D-mannosyl phosphate = an alpha-D-Man-(1-&gt;2)-alpha-D-Man-(1-&gt;2)-alpha-D-Man-(1-&gt;3)-[alpha-D-Man-(1-&gt;3)-alpha-D-Man-(1-&gt;6)]-beta-D-Man-(1-&gt;4)-beta-D-GlcNAc-(1-&gt;4)-alpha-D-GlcNAc-diphospho-di-trans,poly-cis-dolichol + a di-trans,poly-cis-dolichyl phosphate + H(+)</text>
        <dbReference type="Rhea" id="RHEA:29527"/>
        <dbReference type="Rhea" id="RHEA-COMP:19498"/>
        <dbReference type="Rhea" id="RHEA-COMP:19501"/>
        <dbReference type="Rhea" id="RHEA-COMP:19516"/>
        <dbReference type="Rhea" id="RHEA-COMP:19517"/>
        <dbReference type="ChEBI" id="CHEBI:15378"/>
        <dbReference type="ChEBI" id="CHEBI:57683"/>
        <dbReference type="ChEBI" id="CHEBI:58211"/>
        <dbReference type="ChEBI" id="CHEBI:132515"/>
        <dbReference type="ChEBI" id="CHEBI:132516"/>
        <dbReference type="EC" id="2.4.1.258"/>
    </reaction>
    <physiologicalReaction direction="left-to-right" evidence="12 14">
        <dbReference type="Rhea" id="RHEA:29528"/>
    </physiologicalReaction>
</comment>
<evidence type="ECO:0000256" key="10">
    <source>
        <dbReference type="ARBA" id="ARBA00023136"/>
    </source>
</evidence>
<evidence type="ECO:0000256" key="11">
    <source>
        <dbReference type="ARBA" id="ARBA00044743"/>
    </source>
</evidence>
<evidence type="ECO:0000256" key="5">
    <source>
        <dbReference type="ARBA" id="ARBA00022676"/>
    </source>
</evidence>
<evidence type="ECO:0000256" key="15">
    <source>
        <dbReference type="SAM" id="MobiDB-lite"/>
    </source>
</evidence>
<dbReference type="InterPro" id="IPR007873">
    <property type="entry name" value="Glycosyltransferase_ALG3"/>
</dbReference>
<evidence type="ECO:0000256" key="14">
    <source>
        <dbReference type="RuleBase" id="RU364047"/>
    </source>
</evidence>
<keyword evidence="9 14" id="KW-1133">Transmembrane helix</keyword>
<gene>
    <name evidence="16" type="ORF">CAC42_6159</name>
</gene>
<dbReference type="EMBL" id="NKHZ01000041">
    <property type="protein sequence ID" value="PNS18342.1"/>
    <property type="molecule type" value="Genomic_DNA"/>
</dbReference>
<dbReference type="GO" id="GO:0052925">
    <property type="term" value="F:dol-P-Man:Man(5)GlcNAc(2)-PP-Dol alpha-1,3-mannosyltransferase activity"/>
    <property type="evidence" value="ECO:0007669"/>
    <property type="project" value="UniProtKB-EC"/>
</dbReference>
<accession>A0A2K1QTE7</accession>
<dbReference type="Pfam" id="PF05208">
    <property type="entry name" value="ALG3"/>
    <property type="match status" value="1"/>
</dbReference>
<name>A0A2K1QTE7_9PEZI</name>
<dbReference type="AlphaFoldDB" id="A0A2K1QTE7"/>
<feature type="transmembrane region" description="Helical" evidence="14">
    <location>
        <begin position="101"/>
        <end position="126"/>
    </location>
</feature>
<reference evidence="16 17" key="1">
    <citation type="submission" date="2017-06" db="EMBL/GenBank/DDBJ databases">
        <title>Draft genome sequence of a variant of Elsinoe murrayae.</title>
        <authorList>
            <person name="Cheng Q."/>
        </authorList>
    </citation>
    <scope>NUCLEOTIDE SEQUENCE [LARGE SCALE GENOMIC DNA]</scope>
    <source>
        <strain evidence="16 17">CQ-2017a</strain>
    </source>
</reference>
<feature type="transmembrane region" description="Helical" evidence="14">
    <location>
        <begin position="179"/>
        <end position="202"/>
    </location>
</feature>
<keyword evidence="6 14" id="KW-0808">Transferase</keyword>
<dbReference type="EC" id="2.4.1.258" evidence="3 14"/>
<dbReference type="PANTHER" id="PTHR12646:SF0">
    <property type="entry name" value="DOL-P-MAN:MAN(5)GLCNAC(2)-PP-DOL ALPHA-1,3-MANNOSYLTRANSFERASE"/>
    <property type="match status" value="1"/>
</dbReference>
<comment type="similarity">
    <text evidence="13">Belongs to the glycosyltransferase ALG3 family.</text>
</comment>
<sequence>MAQRKPDLLDKVLAAANDPWHTIWLCPLLVAVDAVLTGGIIWKVSYTEIDWKAYMQQISLYLSGERNYLKIQGSTGPLVYPAMHVHIYRVLHRLTSSGNDVLLAQLIFGLVYLSTLVLVMACYRSAGVPPWIYPLLILSKRLHSIYVLRLFNDPFAVLFLWAAVFAFQRKHFRFGALLYSLGLGVKMSLLLVLPAVGMVLFMAQGAQAAVGTGAVMVQYQVLMGWPFLSAYPKEYLGRAFEFGRKFEWKWTVNWRFAGREVFEDERFATGLMVGHIVILGLFVVERWLRYAGVGVGEVVISLVQPMSEERMRRIKGKVTPEFVMTSILTCNAIGMLFARSLHYQFFSWLAWGSPYLLWRSGQSPLAIVGVWFGQEVAWNIYPSTRNSSFMAVLWLAVQVYGVWTAPKVEEIRKEQEKIVRGESSQGPQVKLPPSNSSNNASKVDVDAIGEGKEALVPASSRKRGRKR</sequence>
<dbReference type="STRING" id="2082308.A0A2K1QTE7"/>
<keyword evidence="5 14" id="KW-0328">Glycosyltransferase</keyword>
<keyword evidence="17" id="KW-1185">Reference proteome</keyword>
<dbReference type="OrthoDB" id="20028at2759"/>
<evidence type="ECO:0000256" key="1">
    <source>
        <dbReference type="ARBA" id="ARBA00004477"/>
    </source>
</evidence>
<keyword evidence="7 14" id="KW-0812">Transmembrane</keyword>
<evidence type="ECO:0000256" key="12">
    <source>
        <dbReference type="ARBA" id="ARBA00049506"/>
    </source>
</evidence>
<comment type="caution">
    <text evidence="16">The sequence shown here is derived from an EMBL/GenBank/DDBJ whole genome shotgun (WGS) entry which is preliminary data.</text>
</comment>
<feature type="transmembrane region" description="Helical" evidence="14">
    <location>
        <begin position="20"/>
        <end position="42"/>
    </location>
</feature>
<evidence type="ECO:0000256" key="6">
    <source>
        <dbReference type="ARBA" id="ARBA00022679"/>
    </source>
</evidence>
<evidence type="ECO:0000256" key="2">
    <source>
        <dbReference type="ARBA" id="ARBA00004922"/>
    </source>
</evidence>
<feature type="compositionally biased region" description="Basic and acidic residues" evidence="15">
    <location>
        <begin position="443"/>
        <end position="453"/>
    </location>
</feature>
<comment type="pathway">
    <text evidence="2 14">Protein modification; protein glycosylation.</text>
</comment>
<dbReference type="Proteomes" id="UP000243797">
    <property type="component" value="Unassembled WGS sequence"/>
</dbReference>
<feature type="region of interest" description="Disordered" evidence="15">
    <location>
        <begin position="416"/>
        <end position="467"/>
    </location>
</feature>
<dbReference type="InParanoid" id="A0A2K1QTE7"/>
<dbReference type="FunCoup" id="A0A2K1QTE7">
    <property type="interactions" value="616"/>
</dbReference>
<evidence type="ECO:0000313" key="17">
    <source>
        <dbReference type="Proteomes" id="UP000243797"/>
    </source>
</evidence>
<dbReference type="GO" id="GO:0005789">
    <property type="term" value="C:endoplasmic reticulum membrane"/>
    <property type="evidence" value="ECO:0007669"/>
    <property type="project" value="UniProtKB-SubCell"/>
</dbReference>
<organism evidence="16 17">
    <name type="scientific">Sphaceloma murrayae</name>
    <dbReference type="NCBI Taxonomy" id="2082308"/>
    <lineage>
        <taxon>Eukaryota</taxon>
        <taxon>Fungi</taxon>
        <taxon>Dikarya</taxon>
        <taxon>Ascomycota</taxon>
        <taxon>Pezizomycotina</taxon>
        <taxon>Dothideomycetes</taxon>
        <taxon>Dothideomycetidae</taxon>
        <taxon>Myriangiales</taxon>
        <taxon>Elsinoaceae</taxon>
        <taxon>Sphaceloma</taxon>
    </lineage>
</organism>
<feature type="compositionally biased region" description="Polar residues" evidence="15">
    <location>
        <begin position="422"/>
        <end position="441"/>
    </location>
</feature>
<evidence type="ECO:0000256" key="3">
    <source>
        <dbReference type="ARBA" id="ARBA00011964"/>
    </source>
</evidence>
<comment type="function">
    <text evidence="11 14">Dol-P-Man:Man(5)GlcNAc(2)-PP-Dol alpha-1,3-mannosyltransferase that operates in the biosynthetic pathway of dolichol-linked oligosaccharides, the glycan precursors employed in protein asparagine (N)-glycosylation. The assembly of dolichol-linked oligosaccharides begins on the cytosolic side of the endoplasmic reticulum membrane and finishes in its lumen. The sequential addition of sugars to dolichol pyrophosphate produces dolichol-linked oligosaccharides containing fourteen sugars, including two GlcNAcs, nine mannoses and three glucoses. Once assembled, the oligosaccharide is transferred from the lipid to nascent proteins by oligosaccharyltransferases. In the lumen of the endoplasmic reticulum, adds the first dolichyl beta-D-mannosyl phosphate derived mannose in an alpha-1,3 linkage to Man(5)GlcNAc(2)-PP-dolichol to produce Man(6)GlcNAc(2)-PP-dolichol.</text>
</comment>
<evidence type="ECO:0000256" key="8">
    <source>
        <dbReference type="ARBA" id="ARBA00022824"/>
    </source>
</evidence>
<dbReference type="PANTHER" id="PTHR12646">
    <property type="entry name" value="NOT56 - RELATED"/>
    <property type="match status" value="1"/>
</dbReference>
<proteinExistence type="inferred from homology"/>
<comment type="subcellular location">
    <subcellularLocation>
        <location evidence="1 14">Endoplasmic reticulum membrane</location>
        <topology evidence="1 14">Multi-pass membrane protein</topology>
    </subcellularLocation>
</comment>
<evidence type="ECO:0000256" key="9">
    <source>
        <dbReference type="ARBA" id="ARBA00022989"/>
    </source>
</evidence>